<feature type="chain" id="PRO_5019361116" evidence="1">
    <location>
        <begin position="21"/>
        <end position="315"/>
    </location>
</feature>
<evidence type="ECO:0000313" key="2">
    <source>
        <dbReference type="EMBL" id="RJF93958.1"/>
    </source>
</evidence>
<protein>
    <submittedName>
        <fullName evidence="2">Uncharacterized protein</fullName>
    </submittedName>
</protein>
<keyword evidence="1" id="KW-0732">Signal</keyword>
<feature type="signal peptide" evidence="1">
    <location>
        <begin position="1"/>
        <end position="20"/>
    </location>
</feature>
<accession>A0A418WRS1</accession>
<reference evidence="2 3" key="1">
    <citation type="submission" date="2018-09" db="EMBL/GenBank/DDBJ databases">
        <authorList>
            <person name="Zhu H."/>
        </authorList>
    </citation>
    <scope>NUCLEOTIDE SEQUENCE [LARGE SCALE GENOMIC DNA]</scope>
    <source>
        <strain evidence="2 3">K2R01-6</strain>
    </source>
</reference>
<dbReference type="Proteomes" id="UP000286100">
    <property type="component" value="Unassembled WGS sequence"/>
</dbReference>
<evidence type="ECO:0000256" key="1">
    <source>
        <dbReference type="SAM" id="SignalP"/>
    </source>
</evidence>
<sequence length="315" mass="32569">MKRVALALTCSVAMSGAASAGVIANIKLSREVPDMVAEAAWDPPVIDTGSASAPSATPKAVLWESSVTLTQRAGKPTAPFDVDGALPAHVPAGALFTGWRLADGSKVYCTQSAEAPGAPGKAALSVCMTRDGTATVRKNGKRYAEAVTGTLAAPPAFQPGIADANNVKTRPWAGPVLFFSYKQAGEKAALLLEPTNHGSIMAVGQLRVGHRIVLGAIKGNAVTLEHRSFALDDYTNPLSTRKDSGHKEAEATVDLAGGVQQTVTLGGGSFRVSRTAEGMVAVEALSAIPQDWAIDPATGRLLLKGYPYVLGAQEI</sequence>
<name>A0A418WRS1_9SPHN</name>
<dbReference type="OrthoDB" id="9934724at2"/>
<comment type="caution">
    <text evidence="2">The sequence shown here is derived from an EMBL/GenBank/DDBJ whole genome shotgun (WGS) entry which is preliminary data.</text>
</comment>
<keyword evidence="3" id="KW-1185">Reference proteome</keyword>
<dbReference type="EMBL" id="QYUM01000002">
    <property type="protein sequence ID" value="RJF93958.1"/>
    <property type="molecule type" value="Genomic_DNA"/>
</dbReference>
<organism evidence="2 3">
    <name type="scientific">Sphingomonas cavernae</name>
    <dbReference type="NCBI Taxonomy" id="2320861"/>
    <lineage>
        <taxon>Bacteria</taxon>
        <taxon>Pseudomonadati</taxon>
        <taxon>Pseudomonadota</taxon>
        <taxon>Alphaproteobacteria</taxon>
        <taxon>Sphingomonadales</taxon>
        <taxon>Sphingomonadaceae</taxon>
        <taxon>Sphingomonas</taxon>
    </lineage>
</organism>
<proteinExistence type="predicted"/>
<evidence type="ECO:0000313" key="3">
    <source>
        <dbReference type="Proteomes" id="UP000286100"/>
    </source>
</evidence>
<gene>
    <name evidence="2" type="ORF">D3876_06720</name>
</gene>
<dbReference type="RefSeq" id="WP_119760525.1">
    <property type="nucleotide sequence ID" value="NZ_QYUM01000002.1"/>
</dbReference>
<dbReference type="AlphaFoldDB" id="A0A418WRS1"/>